<evidence type="ECO:0008006" key="4">
    <source>
        <dbReference type="Google" id="ProtNLM"/>
    </source>
</evidence>
<protein>
    <recommendedName>
        <fullName evidence="4">Pilus assembly protein</fullName>
    </recommendedName>
</protein>
<accession>A0A0B5DZ34</accession>
<dbReference type="KEGG" id="cid:P73_1281"/>
<keyword evidence="1" id="KW-0472">Membrane</keyword>
<gene>
    <name evidence="2" type="ORF">P73_1281</name>
</gene>
<keyword evidence="1" id="KW-0812">Transmembrane</keyword>
<feature type="transmembrane region" description="Helical" evidence="1">
    <location>
        <begin position="27"/>
        <end position="46"/>
    </location>
</feature>
<dbReference type="EMBL" id="CP004393">
    <property type="protein sequence ID" value="AJE45996.1"/>
    <property type="molecule type" value="Genomic_DNA"/>
</dbReference>
<dbReference type="Proteomes" id="UP000031521">
    <property type="component" value="Chromosome"/>
</dbReference>
<name>A0A0B5DZ34_9RHOB</name>
<proteinExistence type="predicted"/>
<evidence type="ECO:0000313" key="2">
    <source>
        <dbReference type="EMBL" id="AJE45996.1"/>
    </source>
</evidence>
<keyword evidence="1" id="KW-1133">Transmembrane helix</keyword>
<reference evidence="2 3" key="1">
    <citation type="journal article" date="2014" name="Int. J. Syst. Evol. Microbiol.">
        <title>Celeribacter indicus sp. nov., a polycyclic aromatic hydrocarbon-degrading bacterium from deep-sea sediment and reclassification of Huaishuia halophila as Celeribacter halophilus comb. nov.</title>
        <authorList>
            <person name="Lai Q."/>
            <person name="Cao J."/>
            <person name="Yuan J."/>
            <person name="Li F."/>
            <person name="Shao Z."/>
        </authorList>
    </citation>
    <scope>NUCLEOTIDE SEQUENCE [LARGE SCALE GENOMIC DNA]</scope>
    <source>
        <strain evidence="2">P73</strain>
    </source>
</reference>
<keyword evidence="3" id="KW-1185">Reference proteome</keyword>
<dbReference type="AlphaFoldDB" id="A0A0B5DZ34"/>
<organism evidence="2 3">
    <name type="scientific">Celeribacter indicus</name>
    <dbReference type="NCBI Taxonomy" id="1208324"/>
    <lineage>
        <taxon>Bacteria</taxon>
        <taxon>Pseudomonadati</taxon>
        <taxon>Pseudomonadota</taxon>
        <taxon>Alphaproteobacteria</taxon>
        <taxon>Rhodobacterales</taxon>
        <taxon>Roseobacteraceae</taxon>
        <taxon>Celeribacter</taxon>
    </lineage>
</organism>
<dbReference type="HOGENOM" id="CLU_182300_1_0_5"/>
<evidence type="ECO:0000256" key="1">
    <source>
        <dbReference type="SAM" id="Phobius"/>
    </source>
</evidence>
<evidence type="ECO:0000313" key="3">
    <source>
        <dbReference type="Proteomes" id="UP000031521"/>
    </source>
</evidence>
<sequence length="69" mass="7358">MGIEMNSAARSGRRFAAREDGAVTVDWVVLVSAMVGVAIMVLALVWQGSAAFAFRVNSEIEKIEVATSD</sequence>